<organism evidence="2 3">
    <name type="scientific">Leminorella grimontii</name>
    <dbReference type="NCBI Taxonomy" id="82981"/>
    <lineage>
        <taxon>Bacteria</taxon>
        <taxon>Pseudomonadati</taxon>
        <taxon>Pseudomonadota</taxon>
        <taxon>Gammaproteobacteria</taxon>
        <taxon>Enterobacterales</taxon>
        <taxon>Budviciaceae</taxon>
        <taxon>Leminorella</taxon>
    </lineage>
</organism>
<name>A0AAV5N3G8_9GAMM</name>
<evidence type="ECO:0000256" key="1">
    <source>
        <dbReference type="SAM" id="Phobius"/>
    </source>
</evidence>
<comment type="caution">
    <text evidence="2">The sequence shown here is derived from an EMBL/GenBank/DDBJ whole genome shotgun (WGS) entry which is preliminary data.</text>
</comment>
<evidence type="ECO:0000313" key="3">
    <source>
        <dbReference type="Proteomes" id="UP001058124"/>
    </source>
</evidence>
<keyword evidence="1" id="KW-0812">Transmembrane</keyword>
<keyword evidence="3" id="KW-1185">Reference proteome</keyword>
<sequence>MSEALSLLTLFGSSFLSATLLPGNSEIVFVALLSTVDTPAELLLLTAAVGNTLGGLTNVVIGRLVPVPKHHPRLALATAWLQRYGSPVLLLSWLPFMGDLLCLLAGWLRLPWWSVAFFMLAGKSLRYVVVMMITLKSVSFFS</sequence>
<dbReference type="AlphaFoldDB" id="A0AAV5N3G8"/>
<dbReference type="RefSeq" id="WP_027273929.1">
    <property type="nucleotide sequence ID" value="NZ_BRLH01000002.1"/>
</dbReference>
<dbReference type="EMBL" id="BRLH01000002">
    <property type="protein sequence ID" value="GKX54977.1"/>
    <property type="molecule type" value="Genomic_DNA"/>
</dbReference>
<dbReference type="Proteomes" id="UP001058124">
    <property type="component" value="Unassembled WGS sequence"/>
</dbReference>
<feature type="transmembrane region" description="Helical" evidence="1">
    <location>
        <begin position="86"/>
        <end position="107"/>
    </location>
</feature>
<proteinExistence type="predicted"/>
<dbReference type="PANTHER" id="PTHR42709:SF4">
    <property type="entry name" value="INNER MEMBRANE PROTEIN YQAA"/>
    <property type="match status" value="1"/>
</dbReference>
<dbReference type="PANTHER" id="PTHR42709">
    <property type="entry name" value="ALKALINE PHOSPHATASE LIKE PROTEIN"/>
    <property type="match status" value="1"/>
</dbReference>
<evidence type="ECO:0008006" key="4">
    <source>
        <dbReference type="Google" id="ProtNLM"/>
    </source>
</evidence>
<feature type="transmembrane region" description="Helical" evidence="1">
    <location>
        <begin position="42"/>
        <end position="65"/>
    </location>
</feature>
<accession>A0AAV5N3G8</accession>
<evidence type="ECO:0000313" key="2">
    <source>
        <dbReference type="EMBL" id="GKX54977.1"/>
    </source>
</evidence>
<keyword evidence="1" id="KW-0472">Membrane</keyword>
<reference evidence="2" key="1">
    <citation type="submission" date="2022-06" db="EMBL/GenBank/DDBJ databases">
        <title>Draft genome sequences of Leminorella grimontii str. JCM5902.</title>
        <authorList>
            <person name="Wakabayashi Y."/>
            <person name="Kojima K."/>
        </authorList>
    </citation>
    <scope>NUCLEOTIDE SEQUENCE</scope>
    <source>
        <strain evidence="2">JCM 5902</strain>
    </source>
</reference>
<protein>
    <recommendedName>
        <fullName evidence="4">DedA family protein</fullName>
    </recommendedName>
</protein>
<feature type="transmembrane region" description="Helical" evidence="1">
    <location>
        <begin position="113"/>
        <end position="135"/>
    </location>
</feature>
<keyword evidence="1" id="KW-1133">Transmembrane helix</keyword>
<dbReference type="InterPro" id="IPR051311">
    <property type="entry name" value="DedA_domain"/>
</dbReference>
<gene>
    <name evidence="2" type="primary">yqaA</name>
    <name evidence="2" type="ORF">SOASR030_10890</name>
</gene>